<evidence type="ECO:0000313" key="2">
    <source>
        <dbReference type="Proteomes" id="UP001602322"/>
    </source>
</evidence>
<dbReference type="RefSeq" id="WP_387903901.1">
    <property type="nucleotide sequence ID" value="NZ_JBIBEG010000005.1"/>
</dbReference>
<evidence type="ECO:0000313" key="1">
    <source>
        <dbReference type="EMBL" id="MFF5898047.1"/>
    </source>
</evidence>
<accession>A0ABW6X7J1</accession>
<comment type="caution">
    <text evidence="1">The sequence shown here is derived from an EMBL/GenBank/DDBJ whole genome shotgun (WGS) entry which is preliminary data.</text>
</comment>
<organism evidence="1 2">
    <name type="scientific">Streptomyces argenteolus</name>
    <dbReference type="NCBI Taxonomy" id="67274"/>
    <lineage>
        <taxon>Bacteria</taxon>
        <taxon>Bacillati</taxon>
        <taxon>Actinomycetota</taxon>
        <taxon>Actinomycetes</taxon>
        <taxon>Kitasatosporales</taxon>
        <taxon>Streptomycetaceae</taxon>
        <taxon>Streptomyces</taxon>
    </lineage>
</organism>
<dbReference type="Proteomes" id="UP001602322">
    <property type="component" value="Unassembled WGS sequence"/>
</dbReference>
<name>A0ABW6X7J1_9ACTN</name>
<keyword evidence="2" id="KW-1185">Reference proteome</keyword>
<gene>
    <name evidence="1" type="ORF">ACFY8O_19220</name>
</gene>
<proteinExistence type="predicted"/>
<evidence type="ECO:0008006" key="3">
    <source>
        <dbReference type="Google" id="ProtNLM"/>
    </source>
</evidence>
<dbReference type="EMBL" id="JBIBEG010000005">
    <property type="protein sequence ID" value="MFF5898047.1"/>
    <property type="molecule type" value="Genomic_DNA"/>
</dbReference>
<sequence length="241" mass="26457">MNTNVTDTLKPRAGKRFQPTKELALHEPALRACVEICPPRSNLTVVREMTGPYGIPDFTAILGGRDQLDARLNCPVPPLLNEIDAAIAAVAHVKAARSIDSLARAIGWPVSTIARRIPRLVKAGGLVEIRPKLYVRPQGIKPLGGVIAVEAKVEDWRKALRQVRTYAVWADSYVVVMGDLTANALRTMKGEVDKDRGGLMVSGEWVVRPQVQLTHSRPRRVWAAEHVLAALRDTYQPSSAP</sequence>
<protein>
    <recommendedName>
        <fullName evidence="3">AsnC family transcriptional regulator</fullName>
    </recommendedName>
</protein>
<reference evidence="1 2" key="1">
    <citation type="submission" date="2024-10" db="EMBL/GenBank/DDBJ databases">
        <title>The Natural Products Discovery Center: Release of the First 8490 Sequenced Strains for Exploring Actinobacteria Biosynthetic Diversity.</title>
        <authorList>
            <person name="Kalkreuter E."/>
            <person name="Kautsar S.A."/>
            <person name="Yang D."/>
            <person name="Bader C.D."/>
            <person name="Teijaro C.N."/>
            <person name="Fluegel L."/>
            <person name="Davis C.M."/>
            <person name="Simpson J.R."/>
            <person name="Lauterbach L."/>
            <person name="Steele A.D."/>
            <person name="Gui C."/>
            <person name="Meng S."/>
            <person name="Li G."/>
            <person name="Viehrig K."/>
            <person name="Ye F."/>
            <person name="Su P."/>
            <person name="Kiefer A.F."/>
            <person name="Nichols A."/>
            <person name="Cepeda A.J."/>
            <person name="Yan W."/>
            <person name="Fan B."/>
            <person name="Jiang Y."/>
            <person name="Adhikari A."/>
            <person name="Zheng C.-J."/>
            <person name="Schuster L."/>
            <person name="Cowan T.M."/>
            <person name="Smanski M.J."/>
            <person name="Chevrette M.G."/>
            <person name="De Carvalho L.P.S."/>
            <person name="Shen B."/>
        </authorList>
    </citation>
    <scope>NUCLEOTIDE SEQUENCE [LARGE SCALE GENOMIC DNA]</scope>
    <source>
        <strain evidence="1 2">NPDC012540</strain>
    </source>
</reference>